<name>A0A2N9AID1_METEX</name>
<evidence type="ECO:0000313" key="2">
    <source>
        <dbReference type="EMBL" id="SOR27128.1"/>
    </source>
</evidence>
<evidence type="ECO:0000313" key="3">
    <source>
        <dbReference type="Proteomes" id="UP000233769"/>
    </source>
</evidence>
<dbReference type="Proteomes" id="UP000233769">
    <property type="component" value="Chromosome tk0001"/>
</dbReference>
<gene>
    <name evidence="2" type="ORF">TK0001_0526</name>
</gene>
<protein>
    <submittedName>
        <fullName evidence="2">Uncharacterized protein</fullName>
    </submittedName>
</protein>
<dbReference type="EMBL" id="LT962688">
    <property type="protein sequence ID" value="SOR27128.1"/>
    <property type="molecule type" value="Genomic_DNA"/>
</dbReference>
<evidence type="ECO:0000256" key="1">
    <source>
        <dbReference type="SAM" id="MobiDB-lite"/>
    </source>
</evidence>
<sequence length="82" mass="8999">MHVGEPETTKPRTGAGLGQGQRVRRGTMIKSRVLPDGSRGDGWHRGKGMLPWRYALVSDHLVPRADRVHRGANLRHVGAARG</sequence>
<proteinExistence type="predicted"/>
<dbReference type="AlphaFoldDB" id="A0A2N9AID1"/>
<reference evidence="3" key="1">
    <citation type="submission" date="2017-10" db="EMBL/GenBank/DDBJ databases">
        <authorList>
            <person name="Regsiter A."/>
            <person name="William W."/>
        </authorList>
    </citation>
    <scope>NUCLEOTIDE SEQUENCE [LARGE SCALE GENOMIC DNA]</scope>
</reference>
<feature type="compositionally biased region" description="Basic and acidic residues" evidence="1">
    <location>
        <begin position="1"/>
        <end position="10"/>
    </location>
</feature>
<feature type="region of interest" description="Disordered" evidence="1">
    <location>
        <begin position="1"/>
        <end position="27"/>
    </location>
</feature>
<accession>A0A2N9AID1</accession>
<organism evidence="2 3">
    <name type="scientific">Methylorubrum extorquens</name>
    <name type="common">Methylobacterium dichloromethanicum</name>
    <name type="synonym">Methylobacterium extorquens</name>
    <dbReference type="NCBI Taxonomy" id="408"/>
    <lineage>
        <taxon>Bacteria</taxon>
        <taxon>Pseudomonadati</taxon>
        <taxon>Pseudomonadota</taxon>
        <taxon>Alphaproteobacteria</taxon>
        <taxon>Hyphomicrobiales</taxon>
        <taxon>Methylobacteriaceae</taxon>
        <taxon>Methylorubrum</taxon>
    </lineage>
</organism>